<dbReference type="InterPro" id="IPR007111">
    <property type="entry name" value="NACHT_NTPase"/>
</dbReference>
<feature type="region of interest" description="Disordered" evidence="5">
    <location>
        <begin position="452"/>
        <end position="476"/>
    </location>
</feature>
<dbReference type="Gene3D" id="1.10.533.20">
    <property type="match status" value="1"/>
</dbReference>
<dbReference type="InterPro" id="IPR027417">
    <property type="entry name" value="P-loop_NTPase"/>
</dbReference>
<feature type="region of interest" description="Disordered" evidence="5">
    <location>
        <begin position="180"/>
        <end position="208"/>
    </location>
</feature>
<evidence type="ECO:0000256" key="2">
    <source>
        <dbReference type="ARBA" id="ARBA00022737"/>
    </source>
</evidence>
<keyword evidence="2" id="KW-0677">Repeat</keyword>
<dbReference type="Pfam" id="PF05729">
    <property type="entry name" value="NACHT"/>
    <property type="match status" value="1"/>
</dbReference>
<dbReference type="InterPro" id="IPR001611">
    <property type="entry name" value="Leu-rich_rpt"/>
</dbReference>
<dbReference type="PROSITE" id="PS50837">
    <property type="entry name" value="NACHT"/>
    <property type="match status" value="1"/>
</dbReference>
<dbReference type="GO" id="GO:0005524">
    <property type="term" value="F:ATP binding"/>
    <property type="evidence" value="ECO:0007669"/>
    <property type="project" value="UniProtKB-KW"/>
</dbReference>
<dbReference type="PANTHER" id="PTHR47189:SF1">
    <property type="entry name" value="MHC CLASS II TRANSACTIVATOR"/>
    <property type="match status" value="1"/>
</dbReference>
<dbReference type="Proteomes" id="UP000424527">
    <property type="component" value="Unassembled WGS sequence"/>
</dbReference>
<accession>A0A6G0IXE3</accession>
<proteinExistence type="predicted"/>
<name>A0A6G0IXE3_LARCR</name>
<dbReference type="GO" id="GO:0045944">
    <property type="term" value="P:positive regulation of transcription by RNA polymerase II"/>
    <property type="evidence" value="ECO:0007669"/>
    <property type="project" value="TreeGrafter"/>
</dbReference>
<feature type="compositionally biased region" description="Basic and acidic residues" evidence="5">
    <location>
        <begin position="452"/>
        <end position="465"/>
    </location>
</feature>
<dbReference type="Pfam" id="PF13516">
    <property type="entry name" value="LRR_6"/>
    <property type="match status" value="5"/>
</dbReference>
<dbReference type="GO" id="GO:0045348">
    <property type="term" value="P:positive regulation of MHC class II biosynthetic process"/>
    <property type="evidence" value="ECO:0007669"/>
    <property type="project" value="TreeGrafter"/>
</dbReference>
<evidence type="ECO:0000313" key="8">
    <source>
        <dbReference type="Proteomes" id="UP000424527"/>
    </source>
</evidence>
<dbReference type="SUPFAM" id="SSF52540">
    <property type="entry name" value="P-loop containing nucleoside triphosphate hydrolases"/>
    <property type="match status" value="1"/>
</dbReference>
<protein>
    <submittedName>
        <fullName evidence="7">Protein NLRC5</fullName>
    </submittedName>
</protein>
<keyword evidence="8" id="KW-1185">Reference proteome</keyword>
<dbReference type="SMART" id="SM00368">
    <property type="entry name" value="LRR_RI"/>
    <property type="match status" value="11"/>
</dbReference>
<evidence type="ECO:0000256" key="4">
    <source>
        <dbReference type="ARBA" id="ARBA00022840"/>
    </source>
</evidence>
<feature type="domain" description="NACHT" evidence="6">
    <location>
        <begin position="226"/>
        <end position="366"/>
    </location>
</feature>
<dbReference type="Gene3D" id="3.40.50.300">
    <property type="entry name" value="P-loop containing nucleotide triphosphate hydrolases"/>
    <property type="match status" value="1"/>
</dbReference>
<evidence type="ECO:0000256" key="1">
    <source>
        <dbReference type="ARBA" id="ARBA00022614"/>
    </source>
</evidence>
<comment type="caution">
    <text evidence="7">The sequence shown here is derived from an EMBL/GenBank/DDBJ whole genome shotgun (WGS) entry which is preliminary data.</text>
</comment>
<evidence type="ECO:0000313" key="7">
    <source>
        <dbReference type="EMBL" id="KAE8295994.1"/>
    </source>
</evidence>
<dbReference type="EMBL" id="REGW02000005">
    <property type="protein sequence ID" value="KAE8295994.1"/>
    <property type="molecule type" value="Genomic_DNA"/>
</dbReference>
<evidence type="ECO:0000259" key="6">
    <source>
        <dbReference type="PROSITE" id="PS50837"/>
    </source>
</evidence>
<evidence type="ECO:0000256" key="5">
    <source>
        <dbReference type="SAM" id="MobiDB-lite"/>
    </source>
</evidence>
<dbReference type="InterPro" id="IPR032675">
    <property type="entry name" value="LRR_dom_sf"/>
</dbReference>
<evidence type="ECO:0000256" key="3">
    <source>
        <dbReference type="ARBA" id="ARBA00022741"/>
    </source>
</evidence>
<keyword evidence="3" id="KW-0547">Nucleotide-binding</keyword>
<dbReference type="Gene3D" id="3.80.10.10">
    <property type="entry name" value="Ribonuclease Inhibitor"/>
    <property type="match status" value="7"/>
</dbReference>
<organism evidence="7 8">
    <name type="scientific">Larimichthys crocea</name>
    <name type="common">Large yellow croaker</name>
    <name type="synonym">Pseudosciaena crocea</name>
    <dbReference type="NCBI Taxonomy" id="215358"/>
    <lineage>
        <taxon>Eukaryota</taxon>
        <taxon>Metazoa</taxon>
        <taxon>Chordata</taxon>
        <taxon>Craniata</taxon>
        <taxon>Vertebrata</taxon>
        <taxon>Euteleostomi</taxon>
        <taxon>Actinopterygii</taxon>
        <taxon>Neopterygii</taxon>
        <taxon>Teleostei</taxon>
        <taxon>Neoteleostei</taxon>
        <taxon>Acanthomorphata</taxon>
        <taxon>Eupercaria</taxon>
        <taxon>Sciaenidae</taxon>
        <taxon>Larimichthys</taxon>
    </lineage>
</organism>
<reference evidence="7 8" key="1">
    <citation type="submission" date="2019-07" db="EMBL/GenBank/DDBJ databases">
        <title>Chromosome genome assembly for large yellow croaker.</title>
        <authorList>
            <person name="Xiao S."/>
        </authorList>
    </citation>
    <scope>NUCLEOTIDE SEQUENCE [LARGE SCALE GENOMIC DNA]</scope>
    <source>
        <strain evidence="7">JMULYC20181020</strain>
        <tissue evidence="7">Muscle</tissue>
    </source>
</reference>
<dbReference type="SUPFAM" id="SSF52047">
    <property type="entry name" value="RNI-like"/>
    <property type="match status" value="3"/>
</dbReference>
<keyword evidence="1" id="KW-0433">Leucine-rich repeat</keyword>
<dbReference type="GO" id="GO:0045345">
    <property type="term" value="P:positive regulation of MHC class I biosynthetic process"/>
    <property type="evidence" value="ECO:0007669"/>
    <property type="project" value="TreeGrafter"/>
</dbReference>
<sequence>MDEELDPDDKNVNSVLAQEFTELLAILSRQSTEVIMKLCQMMPGDAGWNIIQPASSSAELTKHIKTMLDYFMLANAADCRKFLEAMCMLCEDIPMHLESRLMSVAGYANDDCESSSPTLKEEMPTSPLSERQLVKRPRIDHWEQYIAAVVPLLLKRWERLSEHLVGKVLLENVWVSPRTVNRGRDRPDQTPGPGDRGSRTPEPDGDYGSLETRVTLETFLQGCAGKVTVLLGQSGSGKTLLMSSLGQQWARRLGPIPSSFLFVLLEFRQLNFVSRPLSLSDLLFRHYLPLKGDDDEKRTIVDYLISNPEQICWVLDGYDEFHSKLTRQQVQEKVLDPKKPLPVADLISGLLNRQLLPGCTVVVTCRARDVTDLEGVSDKVGQLLGWDCNEIKEYVHNFFAAKGHGTGRALGRQAADLLLSTQHLLAMSSLPGLCNICCICLEYLLLEERDDERGSMTREKAREKGVQMPGGGRGGGGDKVMDVTNGEAQLPFTPAQIFSTHTQVYLTVLGAFLSCDPEKRGRNDTPKNMTTQQSIVYTLSQYQPELCELSQLAWKGLEGGKIVFLEEDISQDVLKFSIRTGLFSQVELRREDGTLVNSYSFIHLTIQEFLAALRVMTSQEVSDTQLKKSNTLTGPKVLELCHCVQESQNQQLAQQVVGTRRTLELRNIRVLPSDIDALAFVVNSVGDNGIGLDFGACSMELECLDVLPRCQYIHYLCFRSRKYGDKFAEKLSSILPNFTTLRKFGFCGASLTTTGAACLASALQKCPDITEINLSDNNLKDAGIEHVADVFTKLPRLESLMLGRNNSSLKAVDYLIGKMSSCSNIQRIFADLLNQKWSKPEMQTIAEALACCPTLSVLDLTGGQWDVETLKTLTQFLPKFKVTQKIILDDSCSSVKDLVILTALLPGCPAVRELHIRLQSPVQVSIVFSERKEREKPAESAERSKMLCLSRCGLLPLDMQRVWRSLGTSSDLTLLDLSNNSLGNKGLKKLLDILPHLSNIQEIDASNNGIGMEGVVMLAGALCSHNKLTQIHISHGGSEQVTLKFSPDESHDKIQMFRTNYSNLEPSHVTTLCKRLAQCRSHLELDLSHSSLTAEAIGNLLKILPKMKSLQRLDVSHSITSTAAAVILVSCLTVSERVTSVVLRPQTEETESFIHFDSVKAEHASCSLTHFSWNDVNLERLLKILQQGPRLSHLDLSSNQLEDKGVKRFLDSLPKLKITSWVNLSNNSLTQQGLLNAASTLRACGNVSGVEVCMGAEERCLIWFTQYEDCDKTLSISESSLERDHLVRLAEICPSLTKLELKNNSLDSDWIEDFVRLLNSNERGFSVNFEERSIRSEEAIDLVCRCLDHNHNIHSIKVRYNTLHLSLLKSTGLTSLSLVNCAVKGYQLEPLMSIIQKCPLLTELDFSHNTLGLDGAMFLCTILPLLPNLTSLSIGSKETCVVEEISEALLQATAIQCLNLAGHVIGEPAVQTMTRMFPRLRSLNLSHCARSPAGGLQLIKALGECVSLEGLWLNKVAAAVGQSGANGLLDLLSAMEGLTRIEEIGLEGWRMADRGIEQLIRLLPFWTELRKISLSENLISDQSGDKLLQAMISCSHLEELHVWSNRLGNLTAARMALVLPLLTHITVLNISENCLGPEGSASLSKAIMCMKNLTKILLTSVGTPELCAVAASLAHCPLIQDVGLGWNNCGDDVAVELSRVMPLCQKLNRIDLESNSVSVIGAEALVRALQSCPALQLIRLWRNKVSSSEVQRLLLQDRRLNFSST</sequence>
<keyword evidence="4" id="KW-0067">ATP-binding</keyword>
<dbReference type="PANTHER" id="PTHR47189">
    <property type="entry name" value="MHC CLASS II TRANSACTIVATOR"/>
    <property type="match status" value="1"/>
</dbReference>
<gene>
    <name evidence="7" type="ORF">D5F01_LYC04743</name>
</gene>